<gene>
    <name evidence="2" type="ORF">E3P99_03851</name>
</gene>
<sequence length="190" mass="21650">MLPNLQLPVQLFKNENIELTNQRMNLRPRRKQPVVYNTQQSRIPNSNNWNLDTNSSSFQDVMAGRPIGSQAFIDQLQRNESLVKEHSSVMKDWGNSWIVPFGKRQTQLDEDHDAEISVEEDYLNGGDDDDDEVIEDGYEDGDLDDEIADEDIEDHDHASQFSPPDLDQDVDLGEAQDLDDDVPDDDASFA</sequence>
<protein>
    <submittedName>
        <fullName evidence="2">Uncharacterized protein</fullName>
    </submittedName>
</protein>
<dbReference type="AlphaFoldDB" id="A0A4T0FCQ4"/>
<proteinExistence type="predicted"/>
<feature type="compositionally biased region" description="Acidic residues" evidence="1">
    <location>
        <begin position="120"/>
        <end position="153"/>
    </location>
</feature>
<feature type="region of interest" description="Disordered" evidence="1">
    <location>
        <begin position="120"/>
        <end position="190"/>
    </location>
</feature>
<organism evidence="2 3">
    <name type="scientific">Wallemia hederae</name>
    <dbReference type="NCBI Taxonomy" id="1540922"/>
    <lineage>
        <taxon>Eukaryota</taxon>
        <taxon>Fungi</taxon>
        <taxon>Dikarya</taxon>
        <taxon>Basidiomycota</taxon>
        <taxon>Wallemiomycotina</taxon>
        <taxon>Wallemiomycetes</taxon>
        <taxon>Wallemiales</taxon>
        <taxon>Wallemiaceae</taxon>
        <taxon>Wallemia</taxon>
    </lineage>
</organism>
<name>A0A4T0FCQ4_9BASI</name>
<dbReference type="EMBL" id="SPNW01000094">
    <property type="protein sequence ID" value="TIA85907.1"/>
    <property type="molecule type" value="Genomic_DNA"/>
</dbReference>
<accession>A0A4T0FCQ4</accession>
<keyword evidence="3" id="KW-1185">Reference proteome</keyword>
<evidence type="ECO:0000313" key="3">
    <source>
        <dbReference type="Proteomes" id="UP000310189"/>
    </source>
</evidence>
<evidence type="ECO:0000256" key="1">
    <source>
        <dbReference type="SAM" id="MobiDB-lite"/>
    </source>
</evidence>
<dbReference type="OrthoDB" id="3358261at2759"/>
<evidence type="ECO:0000313" key="2">
    <source>
        <dbReference type="EMBL" id="TIA85907.1"/>
    </source>
</evidence>
<feature type="compositionally biased region" description="Acidic residues" evidence="1">
    <location>
        <begin position="166"/>
        <end position="190"/>
    </location>
</feature>
<reference evidence="2 3" key="1">
    <citation type="submission" date="2019-03" db="EMBL/GenBank/DDBJ databases">
        <title>Sequencing 23 genomes of Wallemia ichthyophaga.</title>
        <authorList>
            <person name="Gostincar C."/>
        </authorList>
    </citation>
    <scope>NUCLEOTIDE SEQUENCE [LARGE SCALE GENOMIC DNA]</scope>
    <source>
        <strain evidence="2 3">EXF-5753</strain>
    </source>
</reference>
<comment type="caution">
    <text evidence="2">The sequence shown here is derived from an EMBL/GenBank/DDBJ whole genome shotgun (WGS) entry which is preliminary data.</text>
</comment>
<dbReference type="Proteomes" id="UP000310189">
    <property type="component" value="Unassembled WGS sequence"/>
</dbReference>